<feature type="compositionally biased region" description="Basic and acidic residues" evidence="8">
    <location>
        <begin position="699"/>
        <end position="718"/>
    </location>
</feature>
<gene>
    <name evidence="11" type="ORF">BGZ99_008295</name>
</gene>
<dbReference type="InterPro" id="IPR028889">
    <property type="entry name" value="USP"/>
</dbReference>
<feature type="compositionally biased region" description="Low complexity" evidence="8">
    <location>
        <begin position="893"/>
        <end position="909"/>
    </location>
</feature>
<evidence type="ECO:0000256" key="2">
    <source>
        <dbReference type="ARBA" id="ARBA00009085"/>
    </source>
</evidence>
<keyword evidence="7" id="KW-0788">Thiol protease</keyword>
<feature type="compositionally biased region" description="Low complexity" evidence="8">
    <location>
        <begin position="858"/>
        <end position="877"/>
    </location>
</feature>
<evidence type="ECO:0000256" key="8">
    <source>
        <dbReference type="SAM" id="MobiDB-lite"/>
    </source>
</evidence>
<feature type="compositionally biased region" description="Basic residues" evidence="8">
    <location>
        <begin position="921"/>
        <end position="936"/>
    </location>
</feature>
<feature type="transmembrane region" description="Helical" evidence="9">
    <location>
        <begin position="36"/>
        <end position="55"/>
    </location>
</feature>
<dbReference type="GO" id="GO:0016579">
    <property type="term" value="P:protein deubiquitination"/>
    <property type="evidence" value="ECO:0007669"/>
    <property type="project" value="InterPro"/>
</dbReference>
<evidence type="ECO:0000256" key="3">
    <source>
        <dbReference type="ARBA" id="ARBA00012759"/>
    </source>
</evidence>
<dbReference type="InterPro" id="IPR001394">
    <property type="entry name" value="Peptidase_C19_UCH"/>
</dbReference>
<dbReference type="EMBL" id="JAAAIP010000636">
    <property type="protein sequence ID" value="KAG0314198.1"/>
    <property type="molecule type" value="Genomic_DNA"/>
</dbReference>
<evidence type="ECO:0000256" key="4">
    <source>
        <dbReference type="ARBA" id="ARBA00022670"/>
    </source>
</evidence>
<feature type="transmembrane region" description="Helical" evidence="9">
    <location>
        <begin position="12"/>
        <end position="29"/>
    </location>
</feature>
<keyword evidence="5" id="KW-0833">Ubl conjugation pathway</keyword>
<feature type="region of interest" description="Disordered" evidence="8">
    <location>
        <begin position="380"/>
        <end position="421"/>
    </location>
</feature>
<dbReference type="SUPFAM" id="SSF54001">
    <property type="entry name" value="Cysteine proteinases"/>
    <property type="match status" value="1"/>
</dbReference>
<dbReference type="GO" id="GO:0004843">
    <property type="term" value="F:cysteine-type deubiquitinase activity"/>
    <property type="evidence" value="ECO:0007669"/>
    <property type="project" value="UniProtKB-EC"/>
</dbReference>
<dbReference type="Proteomes" id="UP000738325">
    <property type="component" value="Unassembled WGS sequence"/>
</dbReference>
<keyword evidence="6" id="KW-0378">Hydrolase</keyword>
<dbReference type="PROSITE" id="PS50235">
    <property type="entry name" value="USP_3"/>
    <property type="match status" value="1"/>
</dbReference>
<feature type="region of interest" description="Disordered" evidence="8">
    <location>
        <begin position="746"/>
        <end position="814"/>
    </location>
</feature>
<feature type="compositionally biased region" description="Basic and acidic residues" evidence="8">
    <location>
        <begin position="771"/>
        <end position="785"/>
    </location>
</feature>
<evidence type="ECO:0000256" key="5">
    <source>
        <dbReference type="ARBA" id="ARBA00022786"/>
    </source>
</evidence>
<dbReference type="InterPro" id="IPR050164">
    <property type="entry name" value="Peptidase_C19"/>
</dbReference>
<sequence length="936" mass="103779">MLQDTLRRLLHPPPLALILLLLSALYLLPRRHRQRILSLVGSIVGLDLMILVDALPSPTSLVHIKAVVLDPLARILLGWEPEHNLDRDSSLALSKHLHASSSALPDRSKVTSRAQLHQLRHGESMQESILSRSDELQMPDDDIQVSGALLDTIEGLAGVSFPKEYTRLTVYTFYLKALQQPLASPKSFRPRAIVSALEESRSRDPKASGYHSNIMNREQQDAQELFQMISSALSSEEAAVQKLSATRPLLDLDLVKSLLGLGQRSHPNEHSIAKVHSNPMMGLLASRLSCMQCGYTEAIRHFTFDNLSLSLPSTHACTIEDCLKQYVNLESLHDVVCRKCSLLATLSRIGNDLKQLDGPLPSPQQQQAVRPLVARRRFQQDSDSSCTENSSGNDSLTDSGQSTPESDDYDDDDDDDLYVGSSKKTRTMAAVQSCLTKADRVLLKLKLTQQKKVLESAIRSDVERPLEDIKLTKVVSRHCTKQVMLAKPPKVLCLHFIRSQYSNYGTVSKNSCQVNFPEYLDASAFCTSGVLLTKPNLPMSISEQDLERLGYDASRISNHATPKTPLPPQHQQHQGVIYRLQSIVVHYGGHSFGHFIAYRRKPESMVSKVGAMGFRQDPMRTSRAGSLYGSDRRMEDWFRISDESVESVTLDHVLRSNPYMCLYERVETPEEKENKTRMAPKSSLSLQAVELGFRNLLKKNKDQGRGRGRGQRQDDNVGDKVALDAGRIDLTTITEKEYAELFKEQPKAMSALSRQTMRSALRDEDEDEDMSDTKSIHSHDEDRAWRSFVSSPNSTTPPSPNTASSDSSTVSSSLTSPILMQRLRPKFQHGDRRSVHAQAQAAALDSIPDLDLMFDTPTSLSSSSPIPKSLMLSPSPSDTAHHNIPGSGPSAKTTPVPSLPASTPPASTLKQSPTPASTKKAQNKPKSKSKSGRKRK</sequence>
<dbReference type="Gene3D" id="3.90.70.10">
    <property type="entry name" value="Cysteine proteinases"/>
    <property type="match status" value="2"/>
</dbReference>
<evidence type="ECO:0000259" key="10">
    <source>
        <dbReference type="PROSITE" id="PS50235"/>
    </source>
</evidence>
<feature type="compositionally biased region" description="Acidic residues" evidence="8">
    <location>
        <begin position="405"/>
        <end position="417"/>
    </location>
</feature>
<dbReference type="GO" id="GO:0005829">
    <property type="term" value="C:cytosol"/>
    <property type="evidence" value="ECO:0007669"/>
    <property type="project" value="TreeGrafter"/>
</dbReference>
<keyword evidence="12" id="KW-1185">Reference proteome</keyword>
<feature type="domain" description="USP" evidence="10">
    <location>
        <begin position="163"/>
        <end position="666"/>
    </location>
</feature>
<evidence type="ECO:0000313" key="11">
    <source>
        <dbReference type="EMBL" id="KAG0314198.1"/>
    </source>
</evidence>
<keyword evidence="9" id="KW-0812">Transmembrane</keyword>
<dbReference type="GO" id="GO:0006508">
    <property type="term" value="P:proteolysis"/>
    <property type="evidence" value="ECO:0007669"/>
    <property type="project" value="UniProtKB-KW"/>
</dbReference>
<dbReference type="InterPro" id="IPR018200">
    <property type="entry name" value="USP_CS"/>
</dbReference>
<dbReference type="PANTHER" id="PTHR24006">
    <property type="entry name" value="UBIQUITIN CARBOXYL-TERMINAL HYDROLASE"/>
    <property type="match status" value="1"/>
</dbReference>
<evidence type="ECO:0000256" key="6">
    <source>
        <dbReference type="ARBA" id="ARBA00022801"/>
    </source>
</evidence>
<feature type="compositionally biased region" description="Polar residues" evidence="8">
    <location>
        <begin position="381"/>
        <end position="404"/>
    </location>
</feature>
<dbReference type="Pfam" id="PF00443">
    <property type="entry name" value="UCH"/>
    <property type="match status" value="1"/>
</dbReference>
<comment type="caution">
    <text evidence="11">The sequence shown here is derived from an EMBL/GenBank/DDBJ whole genome shotgun (WGS) entry which is preliminary data.</text>
</comment>
<proteinExistence type="inferred from homology"/>
<keyword evidence="4" id="KW-0645">Protease</keyword>
<dbReference type="OrthoDB" id="2020758at2759"/>
<protein>
    <recommendedName>
        <fullName evidence="3">ubiquitinyl hydrolase 1</fullName>
        <ecNumber evidence="3">3.4.19.12</ecNumber>
    </recommendedName>
</protein>
<keyword evidence="9" id="KW-0472">Membrane</keyword>
<dbReference type="InterPro" id="IPR038765">
    <property type="entry name" value="Papain-like_cys_pep_sf"/>
</dbReference>
<dbReference type="EC" id="3.4.19.12" evidence="3"/>
<dbReference type="PROSITE" id="PS00973">
    <property type="entry name" value="USP_2"/>
    <property type="match status" value="1"/>
</dbReference>
<dbReference type="PANTHER" id="PTHR24006:SF888">
    <property type="entry name" value="UBIQUITIN CARBOXYL-TERMINAL HYDROLASE 30"/>
    <property type="match status" value="1"/>
</dbReference>
<feature type="region of interest" description="Disordered" evidence="8">
    <location>
        <begin position="858"/>
        <end position="936"/>
    </location>
</feature>
<feature type="region of interest" description="Disordered" evidence="8">
    <location>
        <begin position="698"/>
        <end position="718"/>
    </location>
</feature>
<dbReference type="AlphaFoldDB" id="A0A9P6RBM8"/>
<evidence type="ECO:0000313" key="12">
    <source>
        <dbReference type="Proteomes" id="UP000738325"/>
    </source>
</evidence>
<keyword evidence="9" id="KW-1133">Transmembrane helix</keyword>
<comment type="catalytic activity">
    <reaction evidence="1">
        <text>Thiol-dependent hydrolysis of ester, thioester, amide, peptide and isopeptide bonds formed by the C-terminal Gly of ubiquitin (a 76-residue protein attached to proteins as an intracellular targeting signal).</text>
        <dbReference type="EC" id="3.4.19.12"/>
    </reaction>
</comment>
<evidence type="ECO:0000256" key="1">
    <source>
        <dbReference type="ARBA" id="ARBA00000707"/>
    </source>
</evidence>
<evidence type="ECO:0000256" key="7">
    <source>
        <dbReference type="ARBA" id="ARBA00022807"/>
    </source>
</evidence>
<reference evidence="11" key="1">
    <citation type="journal article" date="2020" name="Fungal Divers.">
        <title>Resolving the Mortierellaceae phylogeny through synthesis of multi-gene phylogenetics and phylogenomics.</title>
        <authorList>
            <person name="Vandepol N."/>
            <person name="Liber J."/>
            <person name="Desiro A."/>
            <person name="Na H."/>
            <person name="Kennedy M."/>
            <person name="Barry K."/>
            <person name="Grigoriev I.V."/>
            <person name="Miller A.N."/>
            <person name="O'Donnell K."/>
            <person name="Stajich J.E."/>
            <person name="Bonito G."/>
        </authorList>
    </citation>
    <scope>NUCLEOTIDE SEQUENCE</scope>
    <source>
        <strain evidence="11">REB-010B</strain>
    </source>
</reference>
<dbReference type="GO" id="GO:0005634">
    <property type="term" value="C:nucleus"/>
    <property type="evidence" value="ECO:0007669"/>
    <property type="project" value="TreeGrafter"/>
</dbReference>
<feature type="compositionally biased region" description="Low complexity" evidence="8">
    <location>
        <begin position="801"/>
        <end position="814"/>
    </location>
</feature>
<name>A0A9P6RBM8_9FUNG</name>
<evidence type="ECO:0000256" key="9">
    <source>
        <dbReference type="SAM" id="Phobius"/>
    </source>
</evidence>
<comment type="similarity">
    <text evidence="2">Belongs to the peptidase C19 family.</text>
</comment>
<organism evidence="11 12">
    <name type="scientific">Dissophora globulifera</name>
    <dbReference type="NCBI Taxonomy" id="979702"/>
    <lineage>
        <taxon>Eukaryota</taxon>
        <taxon>Fungi</taxon>
        <taxon>Fungi incertae sedis</taxon>
        <taxon>Mucoromycota</taxon>
        <taxon>Mortierellomycotina</taxon>
        <taxon>Mortierellomycetes</taxon>
        <taxon>Mortierellales</taxon>
        <taxon>Mortierellaceae</taxon>
        <taxon>Dissophora</taxon>
    </lineage>
</organism>
<accession>A0A9P6RBM8</accession>